<keyword evidence="5 10" id="KW-0999">Mitochondrion inner membrane</keyword>
<dbReference type="STRING" id="91626.A0A0C9M4L9"/>
<dbReference type="PANTHER" id="PTHR15415:SF7">
    <property type="entry name" value="MICOS COMPLEX SUBUNIT MIC60"/>
    <property type="match status" value="1"/>
</dbReference>
<evidence type="ECO:0000256" key="8">
    <source>
        <dbReference type="ARBA" id="ARBA00023136"/>
    </source>
</evidence>
<keyword evidence="6 10" id="KW-1133">Transmembrane helix</keyword>
<dbReference type="Proteomes" id="UP000053815">
    <property type="component" value="Unassembled WGS sequence"/>
</dbReference>
<comment type="subcellular location">
    <subcellularLocation>
        <location evidence="1 10">Mitochondrion inner membrane</location>
        <topology evidence="1 10">Single-pass membrane protein</topology>
    </subcellularLocation>
</comment>
<dbReference type="Pfam" id="PF09731">
    <property type="entry name" value="Mitofilin"/>
    <property type="match status" value="1"/>
</dbReference>
<dbReference type="GO" id="GO:0042407">
    <property type="term" value="P:cristae formation"/>
    <property type="evidence" value="ECO:0007669"/>
    <property type="project" value="TreeGrafter"/>
</dbReference>
<accession>A0A0C9M4L9</accession>
<keyword evidence="7 10" id="KW-0496">Mitochondrion</keyword>
<comment type="subunit">
    <text evidence="10">Component of the mitochondrial contact site and cristae organizing system (MICOS) complex.</text>
</comment>
<keyword evidence="8 10" id="KW-0472">Membrane</keyword>
<comment type="similarity">
    <text evidence="2 10">Belongs to the MICOS complex subunit Mic60 family.</text>
</comment>
<gene>
    <name evidence="11" type="ORF">MAM1_0006c00686</name>
</gene>
<evidence type="ECO:0000256" key="7">
    <source>
        <dbReference type="ARBA" id="ARBA00023128"/>
    </source>
</evidence>
<dbReference type="GO" id="GO:0061617">
    <property type="term" value="C:MICOS complex"/>
    <property type="evidence" value="ECO:0007669"/>
    <property type="project" value="TreeGrafter"/>
</dbReference>
<proteinExistence type="inferred from homology"/>
<keyword evidence="12" id="KW-1185">Reference proteome</keyword>
<sequence length="609" mass="66785">MLRATKLCSNNGAVRSKLVRHQRLVGSSMLKRLESTVATETAATTEKKSGSVLGKVVGLTLVLGSAYGGATYYALQDPKFRHQFTEYVPGAEQTLKFVQDVQKNDSFTKGSTEGWKQQLDEYANTAKSYGNKIQETTTDAIDYATDAYHTLTGQKEAPKLPSSSSSKISAAETVAAASASAKVAVSVNEKPSLIPVPPTTDTATTMKLSSDKAAAPAIVNVAIEKPEPIIVKAVRSNNNVVCELSQIVTELASILNQAGLSGLGRTIIKEAETKIQQLNHGLEALDAEEAAILKSLKALHAQGDQLEGSLEKYHVEAKQAIHQSHVDTAATIVAREAQLKNQFEQTRAEMKTSFAQQLAADLHAQQERLEKARADALVAQGQELQRRFVKEVKLLVEQERAGRLAKLDAIDKRFQALASYAVQNAQQLDTSRQHHVIHVTVDALADVLEQPRQQPFADELQALNHNAKQDTLIQTVFSVIPQQVAEQGVHTMSELSTRFESVSDEIRQVALVPEDGGFGSHIISFVMSWLMFKKQGLVGGNDVESILSRTDYYLKRDNLEYAARELNQLTGWPKRLAHDWIQSARRHLEVKQALEVAETQAVLLSLLEV</sequence>
<protein>
    <recommendedName>
        <fullName evidence="3 10">MICOS complex subunit MIC60</fullName>
    </recommendedName>
    <alternativeName>
        <fullName evidence="10">Mitofilin</fullName>
    </alternativeName>
</protein>
<organism evidence="11">
    <name type="scientific">Mucor ambiguus</name>
    <dbReference type="NCBI Taxonomy" id="91626"/>
    <lineage>
        <taxon>Eukaryota</taxon>
        <taxon>Fungi</taxon>
        <taxon>Fungi incertae sedis</taxon>
        <taxon>Mucoromycota</taxon>
        <taxon>Mucoromycotina</taxon>
        <taxon>Mucoromycetes</taxon>
        <taxon>Mucorales</taxon>
        <taxon>Mucorineae</taxon>
        <taxon>Mucoraceae</taxon>
        <taxon>Mucor</taxon>
    </lineage>
</organism>
<evidence type="ECO:0000256" key="9">
    <source>
        <dbReference type="ARBA" id="ARBA00025571"/>
    </source>
</evidence>
<evidence type="ECO:0000256" key="5">
    <source>
        <dbReference type="ARBA" id="ARBA00022792"/>
    </source>
</evidence>
<dbReference type="OrthoDB" id="10261039at2759"/>
<dbReference type="InterPro" id="IPR019133">
    <property type="entry name" value="MIC60"/>
</dbReference>
<evidence type="ECO:0000256" key="6">
    <source>
        <dbReference type="ARBA" id="ARBA00022989"/>
    </source>
</evidence>
<evidence type="ECO:0000256" key="1">
    <source>
        <dbReference type="ARBA" id="ARBA00004434"/>
    </source>
</evidence>
<comment type="function">
    <text evidence="9">Component of the MICOS complex, a large protein complex of the mitochondrial inner membrane that plays crucial roles in the maintenance of crista junctions, inner membrane architecture, and formation of contact sites to the outer membrane. Plays a role in keeping cristae membranes connected to the inner boundary membrane. Also promotes protein import via the mitochondrial intermembrane space assembly (MIA) pathway.</text>
</comment>
<name>A0A0C9M4L9_9FUNG</name>
<keyword evidence="4 10" id="KW-0812">Transmembrane</keyword>
<evidence type="ECO:0000313" key="12">
    <source>
        <dbReference type="Proteomes" id="UP000053815"/>
    </source>
</evidence>
<evidence type="ECO:0000256" key="3">
    <source>
        <dbReference type="ARBA" id="ARBA00018116"/>
    </source>
</evidence>
<dbReference type="PANTHER" id="PTHR15415">
    <property type="entry name" value="MITOFILIN"/>
    <property type="match status" value="1"/>
</dbReference>
<dbReference type="AlphaFoldDB" id="A0A0C9M4L9"/>
<dbReference type="EMBL" id="DF836295">
    <property type="protein sequence ID" value="GAN01254.1"/>
    <property type="molecule type" value="Genomic_DNA"/>
</dbReference>
<evidence type="ECO:0000256" key="10">
    <source>
        <dbReference type="RuleBase" id="RU363000"/>
    </source>
</evidence>
<evidence type="ECO:0000313" key="11">
    <source>
        <dbReference type="EMBL" id="GAN01254.1"/>
    </source>
</evidence>
<feature type="transmembrane region" description="Helical" evidence="10">
    <location>
        <begin position="56"/>
        <end position="75"/>
    </location>
</feature>
<reference evidence="11" key="1">
    <citation type="submission" date="2014-09" db="EMBL/GenBank/DDBJ databases">
        <title>Draft genome sequence of an oleaginous Mucoromycotina fungus Mucor ambiguus NBRC6742.</title>
        <authorList>
            <person name="Takeda I."/>
            <person name="Yamane N."/>
            <person name="Morita T."/>
            <person name="Tamano K."/>
            <person name="Machida M."/>
            <person name="Baker S."/>
            <person name="Koike H."/>
        </authorList>
    </citation>
    <scope>NUCLEOTIDE SEQUENCE</scope>
    <source>
        <strain evidence="11">NBRC 6742</strain>
    </source>
</reference>
<evidence type="ECO:0000256" key="4">
    <source>
        <dbReference type="ARBA" id="ARBA00022692"/>
    </source>
</evidence>
<evidence type="ECO:0000256" key="2">
    <source>
        <dbReference type="ARBA" id="ARBA00010877"/>
    </source>
</evidence>